<dbReference type="Proteomes" id="UP000838756">
    <property type="component" value="Unassembled WGS sequence"/>
</dbReference>
<name>A0A8S4RMG9_9NEOP</name>
<reference evidence="1" key="1">
    <citation type="submission" date="2022-03" db="EMBL/GenBank/DDBJ databases">
        <authorList>
            <person name="Lindestad O."/>
        </authorList>
    </citation>
    <scope>NUCLEOTIDE SEQUENCE</scope>
</reference>
<organism evidence="1 2">
    <name type="scientific">Pararge aegeria aegeria</name>
    <dbReference type="NCBI Taxonomy" id="348720"/>
    <lineage>
        <taxon>Eukaryota</taxon>
        <taxon>Metazoa</taxon>
        <taxon>Ecdysozoa</taxon>
        <taxon>Arthropoda</taxon>
        <taxon>Hexapoda</taxon>
        <taxon>Insecta</taxon>
        <taxon>Pterygota</taxon>
        <taxon>Neoptera</taxon>
        <taxon>Endopterygota</taxon>
        <taxon>Lepidoptera</taxon>
        <taxon>Glossata</taxon>
        <taxon>Ditrysia</taxon>
        <taxon>Papilionoidea</taxon>
        <taxon>Nymphalidae</taxon>
        <taxon>Satyrinae</taxon>
        <taxon>Satyrini</taxon>
        <taxon>Parargina</taxon>
        <taxon>Pararge</taxon>
    </lineage>
</organism>
<keyword evidence="2" id="KW-1185">Reference proteome</keyword>
<proteinExistence type="predicted"/>
<dbReference type="EMBL" id="CAKXAJ010025257">
    <property type="protein sequence ID" value="CAH2237326.1"/>
    <property type="molecule type" value="Genomic_DNA"/>
</dbReference>
<sequence>MNSPVQEALVVSPAISLSTTLSLRSPIYPLTCECVPIQLLKPIGLAQSNGKRPGKVVCLGCYVASHIQVTLSMVGVAATSAEQDKRRKYKNLDSSFILSLLK</sequence>
<protein>
    <submittedName>
        <fullName evidence="1">Jg15787 protein</fullName>
    </submittedName>
</protein>
<evidence type="ECO:0000313" key="1">
    <source>
        <dbReference type="EMBL" id="CAH2237326.1"/>
    </source>
</evidence>
<evidence type="ECO:0000313" key="2">
    <source>
        <dbReference type="Proteomes" id="UP000838756"/>
    </source>
</evidence>
<accession>A0A8S4RMG9</accession>
<comment type="caution">
    <text evidence="1">The sequence shown here is derived from an EMBL/GenBank/DDBJ whole genome shotgun (WGS) entry which is preliminary data.</text>
</comment>
<dbReference type="OrthoDB" id="2016582at2759"/>
<gene>
    <name evidence="1" type="primary">jg15787</name>
    <name evidence="1" type="ORF">PAEG_LOCUS14621</name>
</gene>
<dbReference type="AlphaFoldDB" id="A0A8S4RMG9"/>